<dbReference type="EMBL" id="VSFF01000016">
    <property type="protein sequence ID" value="TYC08622.1"/>
    <property type="molecule type" value="Genomic_DNA"/>
</dbReference>
<keyword evidence="2" id="KW-1185">Reference proteome</keyword>
<sequence length="233" mass="25377">MPERTAYLQELCEVAAPLGATDRWTCLEGMIDFFATRSLGAPGTWISRVNAAVLESVQGGIALALDHGDVRDAVPARVWAEYLTLWHAEHLSLPFQHAQVWSNAQEISLEAALQHAEHDHGLRPTAVERDFLSMVRAYNWAVTNRPAVEVAAQLASVVDSGLALKEGFLDWFMGVGDPKAARIGCEIAWDIARHRQRPEPMGPLGVFDLVLAQLPRLIAAYDGNSPGPHSAAG</sequence>
<dbReference type="RefSeq" id="WP_148354945.1">
    <property type="nucleotide sequence ID" value="NZ_VSFF01000016.1"/>
</dbReference>
<protein>
    <submittedName>
        <fullName evidence="1">Uncharacterized protein</fullName>
    </submittedName>
</protein>
<evidence type="ECO:0000313" key="2">
    <source>
        <dbReference type="Proteomes" id="UP000322634"/>
    </source>
</evidence>
<proteinExistence type="predicted"/>
<name>A0A5D0TTG6_9ACTN</name>
<comment type="caution">
    <text evidence="1">The sequence shown here is derived from an EMBL/GenBank/DDBJ whole genome shotgun (WGS) entry which is preliminary data.</text>
</comment>
<organism evidence="1 2">
    <name type="scientific">Actinomadura syzygii</name>
    <dbReference type="NCBI Taxonomy" id="1427538"/>
    <lineage>
        <taxon>Bacteria</taxon>
        <taxon>Bacillati</taxon>
        <taxon>Actinomycetota</taxon>
        <taxon>Actinomycetes</taxon>
        <taxon>Streptosporangiales</taxon>
        <taxon>Thermomonosporaceae</taxon>
        <taxon>Actinomadura</taxon>
    </lineage>
</organism>
<dbReference type="AlphaFoldDB" id="A0A5D0TTG6"/>
<gene>
    <name evidence="1" type="ORF">FXF65_37660</name>
</gene>
<reference evidence="1 2" key="1">
    <citation type="submission" date="2019-08" db="EMBL/GenBank/DDBJ databases">
        <title>Actinomadura sp. nov. CYP1-5 isolated from mountain soil.</title>
        <authorList>
            <person name="Songsumanus A."/>
            <person name="Kuncharoen N."/>
            <person name="Kudo T."/>
            <person name="Yuki M."/>
            <person name="Igarashi Y."/>
            <person name="Tanasupawat S."/>
        </authorList>
    </citation>
    <scope>NUCLEOTIDE SEQUENCE [LARGE SCALE GENOMIC DNA]</scope>
    <source>
        <strain evidence="1 2">GKU157</strain>
    </source>
</reference>
<evidence type="ECO:0000313" key="1">
    <source>
        <dbReference type="EMBL" id="TYC08622.1"/>
    </source>
</evidence>
<dbReference type="OrthoDB" id="3679856at2"/>
<dbReference type="Proteomes" id="UP000322634">
    <property type="component" value="Unassembled WGS sequence"/>
</dbReference>
<accession>A0A5D0TTG6</accession>